<reference evidence="2" key="2">
    <citation type="submission" date="2015-08" db="UniProtKB">
        <authorList>
            <consortium name="WormBaseParasite"/>
        </authorList>
    </citation>
    <scope>IDENTIFICATION</scope>
</reference>
<evidence type="ECO:0000313" key="2">
    <source>
        <dbReference type="WBParaSite" id="SVE_1998300.1"/>
    </source>
</evidence>
<evidence type="ECO:0000313" key="1">
    <source>
        <dbReference type="Proteomes" id="UP000035680"/>
    </source>
</evidence>
<organism evidence="1 2">
    <name type="scientific">Strongyloides venezuelensis</name>
    <name type="common">Threadworm</name>
    <dbReference type="NCBI Taxonomy" id="75913"/>
    <lineage>
        <taxon>Eukaryota</taxon>
        <taxon>Metazoa</taxon>
        <taxon>Ecdysozoa</taxon>
        <taxon>Nematoda</taxon>
        <taxon>Chromadorea</taxon>
        <taxon>Rhabditida</taxon>
        <taxon>Tylenchina</taxon>
        <taxon>Panagrolaimomorpha</taxon>
        <taxon>Strongyloidoidea</taxon>
        <taxon>Strongyloididae</taxon>
        <taxon>Strongyloides</taxon>
    </lineage>
</organism>
<dbReference type="WBParaSite" id="SVE_1998300.1">
    <property type="protein sequence ID" value="SVE_1998300.1"/>
    <property type="gene ID" value="SVE_1998300"/>
</dbReference>
<dbReference type="AlphaFoldDB" id="A0A0K0G5G6"/>
<reference evidence="1" key="1">
    <citation type="submission" date="2014-07" db="EMBL/GenBank/DDBJ databases">
        <authorList>
            <person name="Martin A.A"/>
            <person name="De Silva N."/>
        </authorList>
    </citation>
    <scope>NUCLEOTIDE SEQUENCE</scope>
</reference>
<dbReference type="Proteomes" id="UP000035680">
    <property type="component" value="Unassembled WGS sequence"/>
</dbReference>
<proteinExistence type="predicted"/>
<accession>A0A0K0G5G6</accession>
<sequence length="103" mass="11734">MAKITVDRTEEVFKNIFNSLVKNKSSSKQSINFSLNELSKSILDISIGDFLSDGKSLSKVTEKILLCFDVSTRHKLMNELDLSKSNAELSFLNVKKIYRCHIF</sequence>
<keyword evidence="1" id="KW-1185">Reference proteome</keyword>
<name>A0A0K0G5G6_STRVS</name>
<protein>
    <submittedName>
        <fullName evidence="2">F-type ATPase subunit delta</fullName>
    </submittedName>
</protein>